<feature type="transmembrane region" description="Helical" evidence="7">
    <location>
        <begin position="225"/>
        <end position="248"/>
    </location>
</feature>
<name>A0A6J2UTL9_CHACN</name>
<keyword evidence="3" id="KW-1003">Cell membrane</keyword>
<dbReference type="PANTHER" id="PTHR16024:SF13">
    <property type="entry name" value="XK-RELATED PROTEIN 9"/>
    <property type="match status" value="1"/>
</dbReference>
<protein>
    <recommendedName>
        <fullName evidence="7">XK-related protein</fullName>
    </recommendedName>
</protein>
<keyword evidence="6 7" id="KW-0472">Membrane</keyword>
<reference evidence="9" key="1">
    <citation type="submission" date="2025-08" db="UniProtKB">
        <authorList>
            <consortium name="RefSeq"/>
        </authorList>
    </citation>
    <scope>IDENTIFICATION</scope>
</reference>
<dbReference type="InterPro" id="IPR018629">
    <property type="entry name" value="XK-rel"/>
</dbReference>
<feature type="transmembrane region" description="Helical" evidence="7">
    <location>
        <begin position="44"/>
        <end position="68"/>
    </location>
</feature>
<gene>
    <name evidence="9" type="primary">xkr9</name>
</gene>
<comment type="similarity">
    <text evidence="2 7">Belongs to the XK family.</text>
</comment>
<dbReference type="CTD" id="389668"/>
<feature type="transmembrane region" description="Helical" evidence="7">
    <location>
        <begin position="297"/>
        <end position="315"/>
    </location>
</feature>
<dbReference type="OrthoDB" id="8190653at2759"/>
<proteinExistence type="inferred from homology"/>
<sequence length="379" mass="43772">MPADSACRFTKFRWVCTLIGIGFYIFDIGTDLFLFVTYLTDGHFLWSGLTVLFVVVGSLCCQIFSYAWFKDDEDMDTSRTEHNKLSKIHLVGLHLIQMGVFTRYYQLLVRSAKSIRSKFPERISENQEHYVLFAMAADLSMLRLFETFLESVPQLILQLYIILGRGHGSFIQYISMALSFLNIAWSTVDYRRCFRRTLPHLKEMPSGFPTVVYLLYKIFTITMRIISITLFIVVNSLSLLGLAFIWLLGTIWACVVDTNFCESTKLEILYRGVVGVILTFTFFNVKGQNTKLPMTVYYVLYILQNVSAPVVLFAFNSETEYFSAVTITIVLLNILGLVFLGFYYSLLHPRDSGRIADELDALDKSETKIETRYYRFLQM</sequence>
<evidence type="ECO:0000256" key="1">
    <source>
        <dbReference type="ARBA" id="ARBA00004651"/>
    </source>
</evidence>
<dbReference type="Proteomes" id="UP000504632">
    <property type="component" value="Chromosome 3"/>
</dbReference>
<evidence type="ECO:0000256" key="2">
    <source>
        <dbReference type="ARBA" id="ARBA00008789"/>
    </source>
</evidence>
<keyword evidence="4 7" id="KW-0812">Transmembrane</keyword>
<evidence type="ECO:0000256" key="3">
    <source>
        <dbReference type="ARBA" id="ARBA00022475"/>
    </source>
</evidence>
<dbReference type="PANTHER" id="PTHR16024">
    <property type="entry name" value="XK-RELATED PROTEIN"/>
    <property type="match status" value="1"/>
</dbReference>
<feature type="transmembrane region" description="Helical" evidence="7">
    <location>
        <begin position="321"/>
        <end position="344"/>
    </location>
</feature>
<accession>A0A6J2UTL9</accession>
<dbReference type="AlphaFoldDB" id="A0A6J2UTL9"/>
<organism evidence="8 9">
    <name type="scientific">Chanos chanos</name>
    <name type="common">Milkfish</name>
    <name type="synonym">Mugil chanos</name>
    <dbReference type="NCBI Taxonomy" id="29144"/>
    <lineage>
        <taxon>Eukaryota</taxon>
        <taxon>Metazoa</taxon>
        <taxon>Chordata</taxon>
        <taxon>Craniata</taxon>
        <taxon>Vertebrata</taxon>
        <taxon>Euteleostomi</taxon>
        <taxon>Actinopterygii</taxon>
        <taxon>Neopterygii</taxon>
        <taxon>Teleostei</taxon>
        <taxon>Ostariophysi</taxon>
        <taxon>Gonorynchiformes</taxon>
        <taxon>Chanidae</taxon>
        <taxon>Chanos</taxon>
    </lineage>
</organism>
<feature type="transmembrane region" description="Helical" evidence="7">
    <location>
        <begin position="12"/>
        <end position="37"/>
    </location>
</feature>
<dbReference type="InParanoid" id="A0A6J2UTL9"/>
<keyword evidence="5 7" id="KW-1133">Transmembrane helix</keyword>
<evidence type="ECO:0000313" key="8">
    <source>
        <dbReference type="Proteomes" id="UP000504632"/>
    </source>
</evidence>
<dbReference type="GeneID" id="115806686"/>
<evidence type="ECO:0000256" key="4">
    <source>
        <dbReference type="ARBA" id="ARBA00022692"/>
    </source>
</evidence>
<dbReference type="RefSeq" id="XP_030623409.1">
    <property type="nucleotide sequence ID" value="XM_030767549.1"/>
</dbReference>
<comment type="subcellular location">
    <subcellularLocation>
        <location evidence="1">Cell membrane</location>
        <topology evidence="1">Multi-pass membrane protein</topology>
    </subcellularLocation>
    <subcellularLocation>
        <location evidence="7">Membrane</location>
        <topology evidence="7">Multi-pass membrane protein</topology>
    </subcellularLocation>
</comment>
<evidence type="ECO:0000313" key="9">
    <source>
        <dbReference type="RefSeq" id="XP_030623409.1"/>
    </source>
</evidence>
<dbReference type="GO" id="GO:0005886">
    <property type="term" value="C:plasma membrane"/>
    <property type="evidence" value="ECO:0007669"/>
    <property type="project" value="UniProtKB-SubCell"/>
</dbReference>
<evidence type="ECO:0000256" key="5">
    <source>
        <dbReference type="ARBA" id="ARBA00022989"/>
    </source>
</evidence>
<dbReference type="Pfam" id="PF09815">
    <property type="entry name" value="XK-related"/>
    <property type="match status" value="1"/>
</dbReference>
<feature type="transmembrane region" description="Helical" evidence="7">
    <location>
        <begin position="268"/>
        <end position="285"/>
    </location>
</feature>
<keyword evidence="8" id="KW-1185">Reference proteome</keyword>
<evidence type="ECO:0000256" key="6">
    <source>
        <dbReference type="ARBA" id="ARBA00023136"/>
    </source>
</evidence>
<dbReference type="InterPro" id="IPR050895">
    <property type="entry name" value="XK-related_scramblase"/>
</dbReference>
<evidence type="ECO:0000256" key="7">
    <source>
        <dbReference type="RuleBase" id="RU910716"/>
    </source>
</evidence>